<proteinExistence type="predicted"/>
<gene>
    <name evidence="2" type="ORF">AS033_14225</name>
</gene>
<feature type="transmembrane region" description="Helical" evidence="1">
    <location>
        <begin position="161"/>
        <end position="179"/>
    </location>
</feature>
<evidence type="ECO:0000256" key="1">
    <source>
        <dbReference type="SAM" id="Phobius"/>
    </source>
</evidence>
<dbReference type="OrthoDB" id="2580477at2"/>
<protein>
    <recommendedName>
        <fullName evidence="4">Bacitracin ABC transporter permease</fullName>
    </recommendedName>
</protein>
<dbReference type="AlphaFoldDB" id="A0A0V8GC08"/>
<feature type="transmembrane region" description="Helical" evidence="1">
    <location>
        <begin position="102"/>
        <end position="123"/>
    </location>
</feature>
<keyword evidence="1" id="KW-1133">Transmembrane helix</keyword>
<keyword evidence="1" id="KW-0472">Membrane</keyword>
<organism evidence="2 3">
    <name type="scientific">Exiguobacterium indicum</name>
    <dbReference type="NCBI Taxonomy" id="296995"/>
    <lineage>
        <taxon>Bacteria</taxon>
        <taxon>Bacillati</taxon>
        <taxon>Bacillota</taxon>
        <taxon>Bacilli</taxon>
        <taxon>Bacillales</taxon>
        <taxon>Bacillales Family XII. Incertae Sedis</taxon>
        <taxon>Exiguobacterium</taxon>
    </lineage>
</organism>
<reference evidence="2 3" key="1">
    <citation type="journal article" date="2015" name="Int. J. Syst. Evol. Microbiol.">
        <title>Exiguobacterium enclense sp. nov., isolated from sediment.</title>
        <authorList>
            <person name="Dastager S.G."/>
            <person name="Mawlankar R."/>
            <person name="Sonalkar V.V."/>
            <person name="Thorat M.N."/>
            <person name="Mual P."/>
            <person name="Verma A."/>
            <person name="Krishnamurthi S."/>
            <person name="Tang S.K."/>
            <person name="Li W.J."/>
        </authorList>
    </citation>
    <scope>NUCLEOTIDE SEQUENCE [LARGE SCALE GENOMIC DNA]</scope>
    <source>
        <strain evidence="2 3">NIO-1109</strain>
    </source>
</reference>
<name>A0A0V8GC08_9BACL</name>
<dbReference type="Proteomes" id="UP000053797">
    <property type="component" value="Unassembled WGS sequence"/>
</dbReference>
<evidence type="ECO:0008006" key="4">
    <source>
        <dbReference type="Google" id="ProtNLM"/>
    </source>
</evidence>
<feature type="transmembrane region" description="Helical" evidence="1">
    <location>
        <begin position="56"/>
        <end position="76"/>
    </location>
</feature>
<evidence type="ECO:0000313" key="2">
    <source>
        <dbReference type="EMBL" id="KSU47816.1"/>
    </source>
</evidence>
<dbReference type="Pfam" id="PF12679">
    <property type="entry name" value="ABC2_membrane_2"/>
    <property type="match status" value="1"/>
</dbReference>
<sequence length="227" mass="26176">MFPIVKQEFTSSFKSIKAILLILFLTITSVFTASYLTRHPELLAGVNQPSAYTSSIKFFILFFGFLFVAALSHDIINREIETRTIRLLVTKTSRLRIVLEKFLRSLLFWCATLTINFLIVSLYAQQWFWIDYLTVLIVILYITSFNIFLSTMIAKPGLTMFLGIFLGIVVPIIGLWSAFSEKWYLVPFQYILPYHAVIMSGTLLLLPVLWSGLFLTVSYLTLKRKDL</sequence>
<accession>A0A0V8GC08</accession>
<dbReference type="GO" id="GO:0005886">
    <property type="term" value="C:plasma membrane"/>
    <property type="evidence" value="ECO:0007669"/>
    <property type="project" value="UniProtKB-SubCell"/>
</dbReference>
<feature type="transmembrane region" description="Helical" evidence="1">
    <location>
        <begin position="18"/>
        <end position="36"/>
    </location>
</feature>
<comment type="caution">
    <text evidence="2">The sequence shown here is derived from an EMBL/GenBank/DDBJ whole genome shotgun (WGS) entry which is preliminary data.</text>
</comment>
<keyword evidence="1" id="KW-0812">Transmembrane</keyword>
<feature type="transmembrane region" description="Helical" evidence="1">
    <location>
        <begin position="191"/>
        <end position="222"/>
    </location>
</feature>
<feature type="transmembrane region" description="Helical" evidence="1">
    <location>
        <begin position="129"/>
        <end position="149"/>
    </location>
</feature>
<dbReference type="GO" id="GO:0140359">
    <property type="term" value="F:ABC-type transporter activity"/>
    <property type="evidence" value="ECO:0007669"/>
    <property type="project" value="InterPro"/>
</dbReference>
<dbReference type="EMBL" id="LNQL01000006">
    <property type="protein sequence ID" value="KSU47816.1"/>
    <property type="molecule type" value="Genomic_DNA"/>
</dbReference>
<dbReference type="RefSeq" id="WP_058265837.1">
    <property type="nucleotide sequence ID" value="NZ_FMYN01000006.1"/>
</dbReference>
<evidence type="ECO:0000313" key="3">
    <source>
        <dbReference type="Proteomes" id="UP000053797"/>
    </source>
</evidence>